<dbReference type="EMBL" id="AP018827">
    <property type="protein sequence ID" value="BBF80043.1"/>
    <property type="molecule type" value="Genomic_DNA"/>
</dbReference>
<feature type="domain" description="DUF7843" evidence="3">
    <location>
        <begin position="43"/>
        <end position="123"/>
    </location>
</feature>
<dbReference type="AlphaFoldDB" id="A0A3G9G4Q5"/>
<reference evidence="5" key="1">
    <citation type="journal article" date="2017" name="Biotechnol. Biofuels">
        <title>Evaluation of environmental bacterial communities as a factor affecting the growth of duckweed Lemna minor.</title>
        <authorList>
            <person name="Ishizawa H."/>
            <person name="Kuroda M."/>
            <person name="Morikawa M."/>
            <person name="Ike M."/>
        </authorList>
    </citation>
    <scope>NUCLEOTIDE SEQUENCE [LARGE SCALE GENOMIC DNA]</scope>
    <source>
        <strain evidence="5">M6</strain>
    </source>
</reference>
<dbReference type="InterPro" id="IPR057162">
    <property type="entry name" value="DUF7840"/>
</dbReference>
<dbReference type="Pfam" id="PF13387">
    <property type="entry name" value="Lnb_N"/>
    <property type="match status" value="1"/>
</dbReference>
<feature type="domain" description="Lnb N-terminal periplasmic" evidence="1">
    <location>
        <begin position="142"/>
        <end position="285"/>
    </location>
</feature>
<proteinExistence type="predicted"/>
<evidence type="ECO:0000313" key="4">
    <source>
        <dbReference type="EMBL" id="BBF80043.1"/>
    </source>
</evidence>
<dbReference type="Proteomes" id="UP000278756">
    <property type="component" value="Chromosome 1"/>
</dbReference>
<evidence type="ECO:0000259" key="2">
    <source>
        <dbReference type="Pfam" id="PF25222"/>
    </source>
</evidence>
<name>A0A3G9G4Q5_9CAUL</name>
<accession>A0A3G9G4Q5</accession>
<sequence>MAGASLDVPVFIFGGLVKSVLFVALAVLSLAFPCYAETTPDKQHLASQRVWRGLLGYNILRSGPPAQVSDIVSPEFFLSPTGMRNPAAELDATLKALSAPVGPDPETHAQCRFPARLLWLKSQHALPDALPIVDCKKYKAFLTDKPPTSASLIFASGHLSNPATFYGHMLLRLTPSEDVAPNALLESTLNYGAIFPENENPVVYVGRGLTGGYESTFSVMNFYQHLHRYNEVQNRDVWEYRLHFRPDQIALMSAHAYERLRIFNRYYYLKENCAYRIAELISLVVDEPIVPDDKPWVMPVEVLERAATARNDNQPLVTAVVRLSSRLTQLNDRFQILSTQERRAAVTFLKHPASDPEQVTGDLTPTEQVRVLETLIDFYNVTEAEAIDKGGEGHILAEAKRARQSLLRARLKRAPGRADFGTPITPPSPHSGQKPTLFQVTGFKSKGDNAGAELRFRAAYNDFLSISPGALPNSELSFGDVRLLLKNNRLRLRSLDAVRITTLSVAQPGLEQRRSKSWRMVVGAESERLNCKACLEGMVRFGLGQSQRIGRFVSYGLAEGKVSVGGHDQTSVWTGLTLGGIYNQSGPLRASAEGTYWTPVGKGKPYFRASVETRMALTPQADFTVGAIYEDRRPSADTEWRIGIAFYR</sequence>
<organism evidence="4 5">
    <name type="scientific">Asticcacaulis excentricus</name>
    <dbReference type="NCBI Taxonomy" id="78587"/>
    <lineage>
        <taxon>Bacteria</taxon>
        <taxon>Pseudomonadati</taxon>
        <taxon>Pseudomonadota</taxon>
        <taxon>Alphaproteobacteria</taxon>
        <taxon>Caulobacterales</taxon>
        <taxon>Caulobacteraceae</taxon>
        <taxon>Asticcacaulis</taxon>
    </lineage>
</organism>
<evidence type="ECO:0000259" key="1">
    <source>
        <dbReference type="Pfam" id="PF13387"/>
    </source>
</evidence>
<dbReference type="InterPro" id="IPR025178">
    <property type="entry name" value="Lnb_N"/>
</dbReference>
<evidence type="ECO:0000313" key="5">
    <source>
        <dbReference type="Proteomes" id="UP000278756"/>
    </source>
</evidence>
<feature type="domain" description="DUF7840" evidence="2">
    <location>
        <begin position="427"/>
        <end position="647"/>
    </location>
</feature>
<dbReference type="Pfam" id="PF25222">
    <property type="entry name" value="DUF7840"/>
    <property type="match status" value="1"/>
</dbReference>
<reference evidence="5" key="2">
    <citation type="journal article" date="2017" name="Plant Physiol. Biochem.">
        <title>Differential oxidative and antioxidative response of duckweed Lemna minor toward plant growth promoting/inhibiting bacteria.</title>
        <authorList>
            <person name="Ishizawa H."/>
            <person name="Kuroda M."/>
            <person name="Morikawa M."/>
            <person name="Ike M."/>
        </authorList>
    </citation>
    <scope>NUCLEOTIDE SEQUENCE [LARGE SCALE GENOMIC DNA]</scope>
    <source>
        <strain evidence="5">M6</strain>
    </source>
</reference>
<gene>
    <name evidence="4" type="ORF">EM6_0621</name>
</gene>
<protein>
    <submittedName>
        <fullName evidence="4">Putative outermembrane protein</fullName>
    </submittedName>
</protein>
<dbReference type="InterPro" id="IPR057165">
    <property type="entry name" value="DUF7843"/>
</dbReference>
<evidence type="ECO:0000259" key="3">
    <source>
        <dbReference type="Pfam" id="PF25225"/>
    </source>
</evidence>
<dbReference type="Pfam" id="PF25225">
    <property type="entry name" value="DUF7843"/>
    <property type="match status" value="1"/>
</dbReference>